<comment type="similarity">
    <text evidence="4 14">Belongs to the cytochrome P450 family.</text>
</comment>
<keyword evidence="6" id="KW-0812">Transmembrane</keyword>
<sequence>MAASALLVVCPLLVLLLVRRRRLATPSTATAPASAASREQLLSRLPSPPGRLPVIGHLHLVGALPHVTLRDLAARHGRDGLLLLRLGALPTLVVSSAKAAQAVLRTQDHVFASRAYSAVTDILFYGATDAAFCAYGEHWWQVKKIATTHLLTARKVRSYRHAREQEVGLVLAKIREAASTHEAVNLTELLHVFSNDIISHAVSGKLCREEGQNMVFLELAEANSCLIGGFNLEDYFPALVKLGIVKRMLCAKARKVNKRWDELLEKLIHAHESRPASERGGEESDFIDVLLSVQDEYNLTRDHIKAQLEVMFQAGTDTSFVGLEYVMVELMRNPRLMTKLQAEVRMAVPKGKEMVTEDDLTGLTYLRAFVKETLRLHAPAPLLVPHFSMADCDIEGHTIPSGTRVLINVWALARDPRYWENPEEFMPERFMEGGSAATMGYRGNDFAYLPFSGGRRMCPGINFAVALIEIMVANLVYHFNWELPPESLE</sequence>
<keyword evidence="9 14" id="KW-0560">Oxidoreductase</keyword>
<evidence type="ECO:0000256" key="15">
    <source>
        <dbReference type="SAM" id="SignalP"/>
    </source>
</evidence>
<keyword evidence="10 13" id="KW-0408">Iron</keyword>
<dbReference type="InterPro" id="IPR017972">
    <property type="entry name" value="Cyt_P450_CS"/>
</dbReference>
<keyword evidence="5 13" id="KW-0349">Heme</keyword>
<dbReference type="GO" id="GO:0005506">
    <property type="term" value="F:iron ion binding"/>
    <property type="evidence" value="ECO:0007669"/>
    <property type="project" value="InterPro"/>
</dbReference>
<keyword evidence="12" id="KW-0472">Membrane</keyword>
<comment type="caution">
    <text evidence="16">The sequence shown here is derived from an EMBL/GenBank/DDBJ whole genome shotgun (WGS) entry which is preliminary data.</text>
</comment>
<evidence type="ECO:0000256" key="3">
    <source>
        <dbReference type="ARBA" id="ARBA00005179"/>
    </source>
</evidence>
<dbReference type="PANTHER" id="PTHR47955">
    <property type="entry name" value="CYTOCHROME P450 FAMILY 71 PROTEIN"/>
    <property type="match status" value="1"/>
</dbReference>
<dbReference type="SUPFAM" id="SSF48264">
    <property type="entry name" value="Cytochrome P450"/>
    <property type="match status" value="1"/>
</dbReference>
<dbReference type="GO" id="GO:0020037">
    <property type="term" value="F:heme binding"/>
    <property type="evidence" value="ECO:0007669"/>
    <property type="project" value="InterPro"/>
</dbReference>
<name>A0A3L6RHX3_PANMI</name>
<feature type="binding site" description="axial binding residue" evidence="13">
    <location>
        <position position="458"/>
    </location>
    <ligand>
        <name>heme</name>
        <dbReference type="ChEBI" id="CHEBI:30413"/>
    </ligand>
    <ligandPart>
        <name>Fe</name>
        <dbReference type="ChEBI" id="CHEBI:18248"/>
    </ligandPart>
</feature>
<dbReference type="AlphaFoldDB" id="A0A3L6RHX3"/>
<dbReference type="CDD" id="cd11072">
    <property type="entry name" value="CYP71-like"/>
    <property type="match status" value="1"/>
</dbReference>
<dbReference type="InterPro" id="IPR002401">
    <property type="entry name" value="Cyt_P450_E_grp-I"/>
</dbReference>
<dbReference type="GO" id="GO:0016020">
    <property type="term" value="C:membrane"/>
    <property type="evidence" value="ECO:0007669"/>
    <property type="project" value="UniProtKB-SubCell"/>
</dbReference>
<gene>
    <name evidence="16" type="ORF">C2845_PM13G01960</name>
</gene>
<keyword evidence="15" id="KW-0732">Signal</keyword>
<dbReference type="OrthoDB" id="1470350at2759"/>
<evidence type="ECO:0000256" key="9">
    <source>
        <dbReference type="ARBA" id="ARBA00023002"/>
    </source>
</evidence>
<dbReference type="EMBL" id="PQIB02000008">
    <property type="protein sequence ID" value="RLN04100.1"/>
    <property type="molecule type" value="Genomic_DNA"/>
</dbReference>
<organism evidence="16 17">
    <name type="scientific">Panicum miliaceum</name>
    <name type="common">Proso millet</name>
    <name type="synonym">Broomcorn millet</name>
    <dbReference type="NCBI Taxonomy" id="4540"/>
    <lineage>
        <taxon>Eukaryota</taxon>
        <taxon>Viridiplantae</taxon>
        <taxon>Streptophyta</taxon>
        <taxon>Embryophyta</taxon>
        <taxon>Tracheophyta</taxon>
        <taxon>Spermatophyta</taxon>
        <taxon>Magnoliopsida</taxon>
        <taxon>Liliopsida</taxon>
        <taxon>Poales</taxon>
        <taxon>Poaceae</taxon>
        <taxon>PACMAD clade</taxon>
        <taxon>Panicoideae</taxon>
        <taxon>Panicodae</taxon>
        <taxon>Paniceae</taxon>
        <taxon>Panicinae</taxon>
        <taxon>Panicum</taxon>
        <taxon>Panicum sect. Panicum</taxon>
    </lineage>
</organism>
<dbReference type="PROSITE" id="PS00086">
    <property type="entry name" value="CYTOCHROME_P450"/>
    <property type="match status" value="1"/>
</dbReference>
<accession>A0A3L6RHX3</accession>
<keyword evidence="11 14" id="KW-0503">Monooxygenase</keyword>
<protein>
    <submittedName>
        <fullName evidence="16">Cytochrome P450 71C2</fullName>
    </submittedName>
</protein>
<evidence type="ECO:0000256" key="13">
    <source>
        <dbReference type="PIRSR" id="PIRSR602401-1"/>
    </source>
</evidence>
<comment type="subcellular location">
    <subcellularLocation>
        <location evidence="2">Membrane</location>
    </subcellularLocation>
</comment>
<keyword evidence="7 13" id="KW-0479">Metal-binding</keyword>
<evidence type="ECO:0000256" key="10">
    <source>
        <dbReference type="ARBA" id="ARBA00023004"/>
    </source>
</evidence>
<evidence type="ECO:0000256" key="5">
    <source>
        <dbReference type="ARBA" id="ARBA00022617"/>
    </source>
</evidence>
<keyword evidence="17" id="KW-1185">Reference proteome</keyword>
<keyword evidence="8" id="KW-1133">Transmembrane helix</keyword>
<dbReference type="InterPro" id="IPR036396">
    <property type="entry name" value="Cyt_P450_sf"/>
</dbReference>
<dbReference type="GO" id="GO:0016705">
    <property type="term" value="F:oxidoreductase activity, acting on paired donors, with incorporation or reduction of molecular oxygen"/>
    <property type="evidence" value="ECO:0007669"/>
    <property type="project" value="InterPro"/>
</dbReference>
<evidence type="ECO:0000256" key="11">
    <source>
        <dbReference type="ARBA" id="ARBA00023033"/>
    </source>
</evidence>
<evidence type="ECO:0000256" key="7">
    <source>
        <dbReference type="ARBA" id="ARBA00022723"/>
    </source>
</evidence>
<dbReference type="STRING" id="4540.A0A3L6RHX3"/>
<dbReference type="PRINTS" id="PR00463">
    <property type="entry name" value="EP450I"/>
</dbReference>
<evidence type="ECO:0000256" key="6">
    <source>
        <dbReference type="ARBA" id="ARBA00022692"/>
    </source>
</evidence>
<reference evidence="17" key="1">
    <citation type="journal article" date="2019" name="Nat. Commun.">
        <title>The genome of broomcorn millet.</title>
        <authorList>
            <person name="Zou C."/>
            <person name="Miki D."/>
            <person name="Li D."/>
            <person name="Tang Q."/>
            <person name="Xiao L."/>
            <person name="Rajput S."/>
            <person name="Deng P."/>
            <person name="Jia W."/>
            <person name="Huang R."/>
            <person name="Zhang M."/>
            <person name="Sun Y."/>
            <person name="Hu J."/>
            <person name="Fu X."/>
            <person name="Schnable P.S."/>
            <person name="Li F."/>
            <person name="Zhang H."/>
            <person name="Feng B."/>
            <person name="Zhu X."/>
            <person name="Liu R."/>
            <person name="Schnable J.C."/>
            <person name="Zhu J.-K."/>
            <person name="Zhang H."/>
        </authorList>
    </citation>
    <scope>NUCLEOTIDE SEQUENCE [LARGE SCALE GENOMIC DNA]</scope>
</reference>
<evidence type="ECO:0000256" key="1">
    <source>
        <dbReference type="ARBA" id="ARBA00001971"/>
    </source>
</evidence>
<feature type="signal peptide" evidence="15">
    <location>
        <begin position="1"/>
        <end position="24"/>
    </location>
</feature>
<evidence type="ECO:0000313" key="17">
    <source>
        <dbReference type="Proteomes" id="UP000275267"/>
    </source>
</evidence>
<evidence type="ECO:0000313" key="16">
    <source>
        <dbReference type="EMBL" id="RLN04100.1"/>
    </source>
</evidence>
<evidence type="ECO:0000256" key="2">
    <source>
        <dbReference type="ARBA" id="ARBA00004370"/>
    </source>
</evidence>
<dbReference type="Gene3D" id="1.10.630.10">
    <property type="entry name" value="Cytochrome P450"/>
    <property type="match status" value="1"/>
</dbReference>
<dbReference type="FunFam" id="1.10.630.10:FF:000055">
    <property type="entry name" value="Cytochrome P450 71A26"/>
    <property type="match status" value="1"/>
</dbReference>
<feature type="chain" id="PRO_5017938852" evidence="15">
    <location>
        <begin position="25"/>
        <end position="489"/>
    </location>
</feature>
<evidence type="ECO:0000256" key="14">
    <source>
        <dbReference type="RuleBase" id="RU000461"/>
    </source>
</evidence>
<proteinExistence type="inferred from homology"/>
<dbReference type="GO" id="GO:0004497">
    <property type="term" value="F:monooxygenase activity"/>
    <property type="evidence" value="ECO:0007669"/>
    <property type="project" value="UniProtKB-KW"/>
</dbReference>
<dbReference type="Pfam" id="PF00067">
    <property type="entry name" value="p450"/>
    <property type="match status" value="1"/>
</dbReference>
<dbReference type="PANTHER" id="PTHR47955:SF14">
    <property type="entry name" value="OS01G0543600 PROTEIN"/>
    <property type="match status" value="1"/>
</dbReference>
<dbReference type="Proteomes" id="UP000275267">
    <property type="component" value="Unassembled WGS sequence"/>
</dbReference>
<comment type="pathway">
    <text evidence="3">Secondary metabolite biosynthesis.</text>
</comment>
<evidence type="ECO:0000256" key="8">
    <source>
        <dbReference type="ARBA" id="ARBA00022989"/>
    </source>
</evidence>
<evidence type="ECO:0000256" key="12">
    <source>
        <dbReference type="ARBA" id="ARBA00023136"/>
    </source>
</evidence>
<evidence type="ECO:0000256" key="4">
    <source>
        <dbReference type="ARBA" id="ARBA00010617"/>
    </source>
</evidence>
<comment type="cofactor">
    <cofactor evidence="1 13">
        <name>heme</name>
        <dbReference type="ChEBI" id="CHEBI:30413"/>
    </cofactor>
</comment>
<dbReference type="PRINTS" id="PR00385">
    <property type="entry name" value="P450"/>
</dbReference>
<dbReference type="InterPro" id="IPR001128">
    <property type="entry name" value="Cyt_P450"/>
</dbReference>